<reference evidence="2" key="2">
    <citation type="journal article" date="2014" name="ISME J.">
        <title>Microbial stratification in low pH oxic and suboxic macroscopic growths along an acid mine drainage.</title>
        <authorList>
            <person name="Mendez-Garcia C."/>
            <person name="Mesa V."/>
            <person name="Sprenger R.R."/>
            <person name="Richter M."/>
            <person name="Diez M.S."/>
            <person name="Solano J."/>
            <person name="Bargiela R."/>
            <person name="Golyshina O.V."/>
            <person name="Manteca A."/>
            <person name="Ramos J.L."/>
            <person name="Gallego J.R."/>
            <person name="Llorente I."/>
            <person name="Martins Dos Santos V.A."/>
            <person name="Jensen O.N."/>
            <person name="Pelaez A.I."/>
            <person name="Sanchez J."/>
            <person name="Ferrer M."/>
        </authorList>
    </citation>
    <scope>NUCLEOTIDE SEQUENCE</scope>
</reference>
<keyword evidence="1" id="KW-1133">Transmembrane helix</keyword>
<feature type="transmembrane region" description="Helical" evidence="1">
    <location>
        <begin position="7"/>
        <end position="27"/>
    </location>
</feature>
<evidence type="ECO:0000256" key="1">
    <source>
        <dbReference type="SAM" id="Phobius"/>
    </source>
</evidence>
<evidence type="ECO:0000313" key="2">
    <source>
        <dbReference type="EMBL" id="EQD69754.1"/>
    </source>
</evidence>
<dbReference type="GO" id="GO:0016740">
    <property type="term" value="F:transferase activity"/>
    <property type="evidence" value="ECO:0007669"/>
    <property type="project" value="UniProtKB-KW"/>
</dbReference>
<organism evidence="2">
    <name type="scientific">mine drainage metagenome</name>
    <dbReference type="NCBI Taxonomy" id="410659"/>
    <lineage>
        <taxon>unclassified sequences</taxon>
        <taxon>metagenomes</taxon>
        <taxon>ecological metagenomes</taxon>
    </lineage>
</organism>
<dbReference type="AlphaFoldDB" id="T1CMU0"/>
<keyword evidence="1" id="KW-0472">Membrane</keyword>
<accession>T1CMU0</accession>
<feature type="transmembrane region" description="Helical" evidence="1">
    <location>
        <begin position="39"/>
        <end position="60"/>
    </location>
</feature>
<keyword evidence="2" id="KW-0808">Transferase</keyword>
<keyword evidence="1" id="KW-0812">Transmembrane</keyword>
<protein>
    <submittedName>
        <fullName evidence="2">Glycosyl transferase, group 2 family protein</fullName>
    </submittedName>
</protein>
<reference evidence="2" key="1">
    <citation type="submission" date="2013-08" db="EMBL/GenBank/DDBJ databases">
        <authorList>
            <person name="Mendez C."/>
            <person name="Richter M."/>
            <person name="Ferrer M."/>
            <person name="Sanchez J."/>
        </authorList>
    </citation>
    <scope>NUCLEOTIDE SEQUENCE</scope>
</reference>
<gene>
    <name evidence="2" type="ORF">B1A_06676</name>
</gene>
<comment type="caution">
    <text evidence="2">The sequence shown here is derived from an EMBL/GenBank/DDBJ whole genome shotgun (WGS) entry which is preliminary data.</text>
</comment>
<feature type="non-terminal residue" evidence="2">
    <location>
        <position position="1"/>
    </location>
</feature>
<dbReference type="EMBL" id="AUZX01004841">
    <property type="protein sequence ID" value="EQD69754.1"/>
    <property type="molecule type" value="Genomic_DNA"/>
</dbReference>
<name>T1CMU0_9ZZZZ</name>
<proteinExistence type="predicted"/>
<sequence length="80" mass="8731">LLLTGEPLCMALGAAAWAVMTLCYLPLVRFYRLPSAYALLLPCVALFYAAATLHSAIRYARGQGGQWKGRAQDVRRSETG</sequence>